<keyword evidence="1" id="KW-1133">Transmembrane helix</keyword>
<dbReference type="VEuPathDB" id="FungiDB:LCOR_00099.1"/>
<keyword evidence="1" id="KW-0812">Transmembrane</keyword>
<keyword evidence="3" id="KW-1185">Reference proteome</keyword>
<evidence type="ECO:0000313" key="2">
    <source>
        <dbReference type="EMBL" id="CDH48309.1"/>
    </source>
</evidence>
<evidence type="ECO:0000256" key="1">
    <source>
        <dbReference type="SAM" id="Phobius"/>
    </source>
</evidence>
<dbReference type="AlphaFoldDB" id="A0A068REA8"/>
<name>A0A068REA8_9FUNG</name>
<feature type="transmembrane region" description="Helical" evidence="1">
    <location>
        <begin position="39"/>
        <end position="59"/>
    </location>
</feature>
<proteinExistence type="predicted"/>
<comment type="caution">
    <text evidence="2">The sequence shown here is derived from an EMBL/GenBank/DDBJ whole genome shotgun (WGS) entry which is preliminary data.</text>
</comment>
<sequence>MRVLTTEEILNLETSSVQAWRPFLPSLFFITHSWHRSRMCSSAVVMVISSLLLLVAMPLNTWCNRQQDSIAKTLACLVSRSVRLYCAMASISSNPTTTFFCARIWKGIGSWSGSATLGIISPWVRLPACTFFSH</sequence>
<accession>A0A068REA8</accession>
<dbReference type="EMBL" id="CBTN010000001">
    <property type="protein sequence ID" value="CDH48309.1"/>
    <property type="molecule type" value="Genomic_DNA"/>
</dbReference>
<dbReference type="Proteomes" id="UP000027586">
    <property type="component" value="Unassembled WGS sequence"/>
</dbReference>
<keyword evidence="1" id="KW-0472">Membrane</keyword>
<protein>
    <submittedName>
        <fullName evidence="2">Uncharacterized protein</fullName>
    </submittedName>
</protein>
<reference evidence="2" key="1">
    <citation type="submission" date="2013-08" db="EMBL/GenBank/DDBJ databases">
        <title>Gene expansion shapes genome architecture in the human pathogen Lichtheimia corymbifera: an evolutionary genomics analysis in the ancient terrestrial Mucorales (Mucoromycotina).</title>
        <authorList>
            <person name="Schwartze V.U."/>
            <person name="Winter S."/>
            <person name="Shelest E."/>
            <person name="Marcet-Houben M."/>
            <person name="Horn F."/>
            <person name="Wehner S."/>
            <person name="Hoffmann K."/>
            <person name="Riege K."/>
            <person name="Sammeth M."/>
            <person name="Nowrousian M."/>
            <person name="Valiante V."/>
            <person name="Linde J."/>
            <person name="Jacobsen I.D."/>
            <person name="Marz M."/>
            <person name="Brakhage A.A."/>
            <person name="Gabaldon T."/>
            <person name="Bocker S."/>
            <person name="Voigt K."/>
        </authorList>
    </citation>
    <scope>NUCLEOTIDE SEQUENCE [LARGE SCALE GENOMIC DNA]</scope>
    <source>
        <strain evidence="2">FSU 9682</strain>
    </source>
</reference>
<evidence type="ECO:0000313" key="3">
    <source>
        <dbReference type="Proteomes" id="UP000027586"/>
    </source>
</evidence>
<gene>
    <name evidence="2" type="ORF">LCOR_00099.1</name>
</gene>
<organism evidence="2 3">
    <name type="scientific">Lichtheimia corymbifera JMRC:FSU:9682</name>
    <dbReference type="NCBI Taxonomy" id="1263082"/>
    <lineage>
        <taxon>Eukaryota</taxon>
        <taxon>Fungi</taxon>
        <taxon>Fungi incertae sedis</taxon>
        <taxon>Mucoromycota</taxon>
        <taxon>Mucoromycotina</taxon>
        <taxon>Mucoromycetes</taxon>
        <taxon>Mucorales</taxon>
        <taxon>Lichtheimiaceae</taxon>
        <taxon>Lichtheimia</taxon>
    </lineage>
</organism>